<reference evidence="2 3" key="1">
    <citation type="submission" date="2023-07" db="EMBL/GenBank/DDBJ databases">
        <title>Genomic Encyclopedia of Type Strains, Phase IV (KMG-IV): sequencing the most valuable type-strain genomes for metagenomic binning, comparative biology and taxonomic classification.</title>
        <authorList>
            <person name="Goeker M."/>
        </authorList>
    </citation>
    <scope>NUCLEOTIDE SEQUENCE [LARGE SCALE GENOMIC DNA]</scope>
    <source>
        <strain evidence="2 3">DSM 17723</strain>
    </source>
</reference>
<evidence type="ECO:0000313" key="2">
    <source>
        <dbReference type="EMBL" id="MDQ0227235.1"/>
    </source>
</evidence>
<keyword evidence="3" id="KW-1185">Reference proteome</keyword>
<protein>
    <submittedName>
        <fullName evidence="2">Cell wall assembly regulator SMI1</fullName>
    </submittedName>
</protein>
<evidence type="ECO:0000313" key="3">
    <source>
        <dbReference type="Proteomes" id="UP001232245"/>
    </source>
</evidence>
<dbReference type="Proteomes" id="UP001232245">
    <property type="component" value="Unassembled WGS sequence"/>
</dbReference>
<name>A0ABT9Z5G8_9BACI</name>
<evidence type="ECO:0000259" key="1">
    <source>
        <dbReference type="SMART" id="SM00860"/>
    </source>
</evidence>
<dbReference type="SMART" id="SM00860">
    <property type="entry name" value="SMI1_KNR4"/>
    <property type="match status" value="1"/>
</dbReference>
<dbReference type="EMBL" id="JAUSTZ010000008">
    <property type="protein sequence ID" value="MDQ0227235.1"/>
    <property type="molecule type" value="Genomic_DNA"/>
</dbReference>
<gene>
    <name evidence="2" type="ORF">J2S02_003580</name>
</gene>
<feature type="domain" description="Knr4/Smi1-like" evidence="1">
    <location>
        <begin position="32"/>
        <end position="93"/>
    </location>
</feature>
<dbReference type="Pfam" id="PF09346">
    <property type="entry name" value="SMI1_KNR4"/>
    <property type="match status" value="1"/>
</dbReference>
<dbReference type="Gene3D" id="3.40.1580.10">
    <property type="entry name" value="SMI1/KNR4-like"/>
    <property type="match status" value="1"/>
</dbReference>
<dbReference type="InterPro" id="IPR037883">
    <property type="entry name" value="Knr4/Smi1-like_sf"/>
</dbReference>
<dbReference type="InterPro" id="IPR018958">
    <property type="entry name" value="Knr4/Smi1-like_dom"/>
</dbReference>
<organism evidence="2 3">
    <name type="scientific">Metabacillus niabensis</name>
    <dbReference type="NCBI Taxonomy" id="324854"/>
    <lineage>
        <taxon>Bacteria</taxon>
        <taxon>Bacillati</taxon>
        <taxon>Bacillota</taxon>
        <taxon>Bacilli</taxon>
        <taxon>Bacillales</taxon>
        <taxon>Bacillaceae</taxon>
        <taxon>Metabacillus</taxon>
    </lineage>
</organism>
<dbReference type="SUPFAM" id="SSF160631">
    <property type="entry name" value="SMI1/KNR4-like"/>
    <property type="match status" value="1"/>
</dbReference>
<sequence length="108" mass="12641">MIHTAELIWQNIIDAGANRIDNFAELLNLQPGASEQEFRRLEETLGVTLPEEFKSFYSVYNGQIWNSDVEPAIRNLLLHQLQKLLIIGHFFRRNSTRMMTLNERLARN</sequence>
<comment type="caution">
    <text evidence="2">The sequence shown here is derived from an EMBL/GenBank/DDBJ whole genome shotgun (WGS) entry which is preliminary data.</text>
</comment>
<proteinExistence type="predicted"/>
<accession>A0ABT9Z5G8</accession>